<feature type="domain" description="WSC" evidence="3">
    <location>
        <begin position="25"/>
        <end position="116"/>
    </location>
</feature>
<evidence type="ECO:0000313" key="4">
    <source>
        <dbReference type="EMBL" id="TFA98205.1"/>
    </source>
</evidence>
<proteinExistence type="predicted"/>
<feature type="compositionally biased region" description="Low complexity" evidence="1">
    <location>
        <begin position="250"/>
        <end position="260"/>
    </location>
</feature>
<feature type="compositionally biased region" description="Polar residues" evidence="1">
    <location>
        <begin position="193"/>
        <end position="226"/>
    </location>
</feature>
<feature type="region of interest" description="Disordered" evidence="1">
    <location>
        <begin position="128"/>
        <end position="339"/>
    </location>
</feature>
<name>A0ABY2GRH8_9HYPO</name>
<dbReference type="PROSITE" id="PS51212">
    <property type="entry name" value="WSC"/>
    <property type="match status" value="1"/>
</dbReference>
<evidence type="ECO:0000313" key="5">
    <source>
        <dbReference type="Proteomes" id="UP001642720"/>
    </source>
</evidence>
<dbReference type="SMART" id="SM00321">
    <property type="entry name" value="WSC"/>
    <property type="match status" value="1"/>
</dbReference>
<evidence type="ECO:0000256" key="1">
    <source>
        <dbReference type="SAM" id="MobiDB-lite"/>
    </source>
</evidence>
<keyword evidence="5" id="KW-1185">Reference proteome</keyword>
<feature type="chain" id="PRO_5045503217" description="WSC domain-containing protein" evidence="2">
    <location>
        <begin position="18"/>
        <end position="354"/>
    </location>
</feature>
<protein>
    <recommendedName>
        <fullName evidence="3">WSC domain-containing protein</fullName>
    </recommendedName>
</protein>
<dbReference type="Proteomes" id="UP001642720">
    <property type="component" value="Unassembled WGS sequence"/>
</dbReference>
<dbReference type="Pfam" id="PF01822">
    <property type="entry name" value="WSC"/>
    <property type="match status" value="1"/>
</dbReference>
<gene>
    <name evidence="4" type="ORF">CCMA1212_010080</name>
</gene>
<accession>A0ABY2GRH8</accession>
<dbReference type="RefSeq" id="XP_073554407.1">
    <property type="nucleotide sequence ID" value="XM_073707135.1"/>
</dbReference>
<evidence type="ECO:0000259" key="3">
    <source>
        <dbReference type="PROSITE" id="PS51212"/>
    </source>
</evidence>
<sequence>MKTVLAFALVGVTGVVCQSTHNTADFSYQGCSSIDPACFGEPIVFADGAVTPEACQAACHGHQFAALLPDCCRCGDDPNGVHQTDEAKCDYPCLGDSTRGMCGSICPESLPVIANVYTRVIPSQGQTYEDPNNVGSSAAAAVTPCSSTGASSVEGSSQSPQRVTPAGPAPEAPTSFGNPATGNPEATELPATETPSTQASKGPPSTTQGNTEASTPAQGAQESQGPLTPPGNAPEPKTFSAPNQQPPNTTPSSNAPSYSSDCQASQPDAYSDEHGQGTPDGSPGGDTSVNNCDPPGGPSLSPVVSQTTLWPWPSKKPEGDPATPSHVPASDSPCGAVPPLSSIGGFILLAAMIM</sequence>
<keyword evidence="2" id="KW-0732">Signal</keyword>
<evidence type="ECO:0000256" key="2">
    <source>
        <dbReference type="SAM" id="SignalP"/>
    </source>
</evidence>
<feature type="compositionally biased region" description="Low complexity" evidence="1">
    <location>
        <begin position="146"/>
        <end position="159"/>
    </location>
</feature>
<dbReference type="EMBL" id="PPTA01000022">
    <property type="protein sequence ID" value="TFA98205.1"/>
    <property type="molecule type" value="Genomic_DNA"/>
</dbReference>
<dbReference type="InterPro" id="IPR002889">
    <property type="entry name" value="WSC_carb-bd"/>
</dbReference>
<organism evidence="4 5">
    <name type="scientific">Trichoderma ghanense</name>
    <dbReference type="NCBI Taxonomy" id="65468"/>
    <lineage>
        <taxon>Eukaryota</taxon>
        <taxon>Fungi</taxon>
        <taxon>Dikarya</taxon>
        <taxon>Ascomycota</taxon>
        <taxon>Pezizomycotina</taxon>
        <taxon>Sordariomycetes</taxon>
        <taxon>Hypocreomycetidae</taxon>
        <taxon>Hypocreales</taxon>
        <taxon>Hypocreaceae</taxon>
        <taxon>Trichoderma</taxon>
    </lineage>
</organism>
<comment type="caution">
    <text evidence="4">The sequence shown here is derived from an EMBL/GenBank/DDBJ whole genome shotgun (WGS) entry which is preliminary data.</text>
</comment>
<dbReference type="GeneID" id="300581585"/>
<reference evidence="4 5" key="1">
    <citation type="submission" date="2018-01" db="EMBL/GenBank/DDBJ databases">
        <title>Genome characterization of the sugarcane-associated fungus Trichoderma ghanense CCMA-1212 and their application in lignocelulose bioconversion.</title>
        <authorList>
            <person name="Steindorff A.S."/>
            <person name="Mendes T.D."/>
            <person name="Vilela E.S.D."/>
            <person name="Rodrigues D.S."/>
            <person name="Formighieri E.F."/>
            <person name="Melo I.S."/>
            <person name="Favaro L.C.L."/>
        </authorList>
    </citation>
    <scope>NUCLEOTIDE SEQUENCE [LARGE SCALE GENOMIC DNA]</scope>
    <source>
        <strain evidence="4 5">CCMA-1212</strain>
    </source>
</reference>
<feature type="signal peptide" evidence="2">
    <location>
        <begin position="1"/>
        <end position="17"/>
    </location>
</feature>